<dbReference type="PANTHER" id="PTHR36839">
    <property type="entry name" value="METALLO-BETA-LACTAMASE FAMILY PROTEIN (AFU_ORTHOLOGUE AFUA_5G12770)"/>
    <property type="match status" value="1"/>
</dbReference>
<evidence type="ECO:0000259" key="1">
    <source>
        <dbReference type="SMART" id="SM00849"/>
    </source>
</evidence>
<sequence>MENQPFLCSTCGVEYAPAPTPPQHCKICEDERQYVNPKGQSWTTLTQVNKSYKNIIEKVAPEIYAIYSTPSFAIGQRAHLLITPQGNILWDCIANLDETTIDLIGKIGGIDAIAISHPHYYSTVEKWSKAFGNVPVYIHKKDKEWLGRTDFNLVLWDEEQKLIREDITLINCGGHFDGATVLHYKDILLVGDVIQICPDLKSVSVMYSYPNYIPLAQKDVLYIQKSLKDFDYNRMYGAFGHYLRKDAQQIMQFSMERYLKIYK</sequence>
<protein>
    <submittedName>
        <fullName evidence="2">Beta-lactamase</fullName>
    </submittedName>
</protein>
<dbReference type="STRING" id="1503925.TH53_04525"/>
<dbReference type="Proteomes" id="UP000032049">
    <property type="component" value="Unassembled WGS sequence"/>
</dbReference>
<dbReference type="OrthoDB" id="2373347at2"/>
<feature type="domain" description="Metallo-beta-lactamase" evidence="1">
    <location>
        <begin position="75"/>
        <end position="227"/>
    </location>
</feature>
<evidence type="ECO:0000313" key="2">
    <source>
        <dbReference type="EMBL" id="KIO78285.1"/>
    </source>
</evidence>
<dbReference type="Gene3D" id="3.60.15.10">
    <property type="entry name" value="Ribonuclease Z/Hydroxyacylglutathione hydrolase-like"/>
    <property type="match status" value="1"/>
</dbReference>
<dbReference type="AlphaFoldDB" id="A0A0D0GQ44"/>
<dbReference type="SMART" id="SM00849">
    <property type="entry name" value="Lactamase_B"/>
    <property type="match status" value="1"/>
</dbReference>
<name>A0A0D0GQ44_9SPHI</name>
<evidence type="ECO:0000313" key="3">
    <source>
        <dbReference type="Proteomes" id="UP000032049"/>
    </source>
</evidence>
<gene>
    <name evidence="2" type="ORF">TH53_04525</name>
</gene>
<dbReference type="InterPro" id="IPR001279">
    <property type="entry name" value="Metallo-B-lactamas"/>
</dbReference>
<dbReference type="RefSeq" id="WP_041878792.1">
    <property type="nucleotide sequence ID" value="NZ_CP157278.1"/>
</dbReference>
<reference evidence="2 3" key="1">
    <citation type="submission" date="2015-01" db="EMBL/GenBank/DDBJ databases">
        <title>Draft genome sequence of Pedobacter sp. NL19 isolated from sludge of an effluent treatment pond in an abandoned uranium mine.</title>
        <authorList>
            <person name="Santos T."/>
            <person name="Caetano T."/>
            <person name="Covas C."/>
            <person name="Cruz A."/>
            <person name="Mendo S."/>
        </authorList>
    </citation>
    <scope>NUCLEOTIDE SEQUENCE [LARGE SCALE GENOMIC DNA]</scope>
    <source>
        <strain evidence="2 3">NL19</strain>
    </source>
</reference>
<keyword evidence="3" id="KW-1185">Reference proteome</keyword>
<dbReference type="PANTHER" id="PTHR36839:SF1">
    <property type="entry name" value="METALLO-BETA-LACTAMASE FAMILY PROTEIN (AFU_ORTHOLOGUE AFUA_5G12770)"/>
    <property type="match status" value="1"/>
</dbReference>
<comment type="caution">
    <text evidence="2">The sequence shown here is derived from an EMBL/GenBank/DDBJ whole genome shotgun (WGS) entry which is preliminary data.</text>
</comment>
<dbReference type="InterPro" id="IPR036866">
    <property type="entry name" value="RibonucZ/Hydroxyglut_hydro"/>
</dbReference>
<dbReference type="SUPFAM" id="SSF56281">
    <property type="entry name" value="Metallo-hydrolase/oxidoreductase"/>
    <property type="match status" value="1"/>
</dbReference>
<accession>A0A0D0GQ44</accession>
<organism evidence="2 3">
    <name type="scientific">Pedobacter lusitanus</name>
    <dbReference type="NCBI Taxonomy" id="1503925"/>
    <lineage>
        <taxon>Bacteria</taxon>
        <taxon>Pseudomonadati</taxon>
        <taxon>Bacteroidota</taxon>
        <taxon>Sphingobacteriia</taxon>
        <taxon>Sphingobacteriales</taxon>
        <taxon>Sphingobacteriaceae</taxon>
        <taxon>Pedobacter</taxon>
    </lineage>
</organism>
<dbReference type="EMBL" id="JXRA01000017">
    <property type="protein sequence ID" value="KIO78285.1"/>
    <property type="molecule type" value="Genomic_DNA"/>
</dbReference>
<proteinExistence type="predicted"/>